<sequence>MDLLVRPARPMDACVPLLFESAKPYYTAYAGSARRALKLLHRAFVQPGHAASYECTQVLATPDDFIVGVLTAFPVRDGDRLSRRFIRLTLTRVPPWGLAGTFKHLYAAGGVAPRPPLDAYYVDALAVHESYRRLGLAQRLLRIAEDDARRAGCRRLALDTGLHNRPARALYDAYGFQEREIRRAPNDRTAKALGGPGFVGYLKDVT</sequence>
<dbReference type="InterPro" id="IPR000182">
    <property type="entry name" value="GNAT_dom"/>
</dbReference>
<dbReference type="SUPFAM" id="SSF55729">
    <property type="entry name" value="Acyl-CoA N-acyltransferases (Nat)"/>
    <property type="match status" value="1"/>
</dbReference>
<comment type="caution">
    <text evidence="4">The sequence shown here is derived from an EMBL/GenBank/DDBJ whole genome shotgun (WGS) entry which is preliminary data.</text>
</comment>
<dbReference type="Gene3D" id="3.40.630.30">
    <property type="match status" value="1"/>
</dbReference>
<evidence type="ECO:0000313" key="5">
    <source>
        <dbReference type="Proteomes" id="UP001147653"/>
    </source>
</evidence>
<accession>A0A9X3NG36</accession>
<evidence type="ECO:0000256" key="2">
    <source>
        <dbReference type="ARBA" id="ARBA00023315"/>
    </source>
</evidence>
<evidence type="ECO:0000313" key="4">
    <source>
        <dbReference type="EMBL" id="MDA0184290.1"/>
    </source>
</evidence>
<reference evidence="4" key="1">
    <citation type="submission" date="2022-10" db="EMBL/GenBank/DDBJ databases">
        <title>The WGS of Solirubrobacter phytolaccae KCTC 29190.</title>
        <authorList>
            <person name="Jiang Z."/>
        </authorList>
    </citation>
    <scope>NUCLEOTIDE SEQUENCE</scope>
    <source>
        <strain evidence="4">KCTC 29190</strain>
    </source>
</reference>
<protein>
    <submittedName>
        <fullName evidence="4">GNAT family N-acetyltransferase</fullName>
    </submittedName>
</protein>
<dbReference type="CDD" id="cd04301">
    <property type="entry name" value="NAT_SF"/>
    <property type="match status" value="1"/>
</dbReference>
<dbReference type="PANTHER" id="PTHR43420:SF12">
    <property type="entry name" value="N-ACETYLTRANSFERASE DOMAIN-CONTAINING PROTEIN"/>
    <property type="match status" value="1"/>
</dbReference>
<dbReference type="EMBL" id="JAPDDP010000072">
    <property type="protein sequence ID" value="MDA0184290.1"/>
    <property type="molecule type" value="Genomic_DNA"/>
</dbReference>
<organism evidence="4 5">
    <name type="scientific">Solirubrobacter phytolaccae</name>
    <dbReference type="NCBI Taxonomy" id="1404360"/>
    <lineage>
        <taxon>Bacteria</taxon>
        <taxon>Bacillati</taxon>
        <taxon>Actinomycetota</taxon>
        <taxon>Thermoleophilia</taxon>
        <taxon>Solirubrobacterales</taxon>
        <taxon>Solirubrobacteraceae</taxon>
        <taxon>Solirubrobacter</taxon>
    </lineage>
</organism>
<keyword evidence="1" id="KW-0808">Transferase</keyword>
<gene>
    <name evidence="4" type="ORF">OJ997_28550</name>
</gene>
<dbReference type="RefSeq" id="WP_270028729.1">
    <property type="nucleotide sequence ID" value="NZ_JAPDDP010000072.1"/>
</dbReference>
<evidence type="ECO:0000259" key="3">
    <source>
        <dbReference type="PROSITE" id="PS51186"/>
    </source>
</evidence>
<dbReference type="InterPro" id="IPR050680">
    <property type="entry name" value="YpeA/RimI_acetyltransf"/>
</dbReference>
<dbReference type="PANTHER" id="PTHR43420">
    <property type="entry name" value="ACETYLTRANSFERASE"/>
    <property type="match status" value="1"/>
</dbReference>
<keyword evidence="2" id="KW-0012">Acyltransferase</keyword>
<dbReference type="PROSITE" id="PS51186">
    <property type="entry name" value="GNAT"/>
    <property type="match status" value="1"/>
</dbReference>
<dbReference type="GO" id="GO:0016747">
    <property type="term" value="F:acyltransferase activity, transferring groups other than amino-acyl groups"/>
    <property type="evidence" value="ECO:0007669"/>
    <property type="project" value="InterPro"/>
</dbReference>
<dbReference type="Pfam" id="PF00583">
    <property type="entry name" value="Acetyltransf_1"/>
    <property type="match status" value="1"/>
</dbReference>
<dbReference type="AlphaFoldDB" id="A0A9X3NG36"/>
<feature type="domain" description="N-acetyltransferase" evidence="3">
    <location>
        <begin position="53"/>
        <end position="194"/>
    </location>
</feature>
<dbReference type="InterPro" id="IPR016181">
    <property type="entry name" value="Acyl_CoA_acyltransferase"/>
</dbReference>
<evidence type="ECO:0000256" key="1">
    <source>
        <dbReference type="ARBA" id="ARBA00022679"/>
    </source>
</evidence>
<name>A0A9X3NG36_9ACTN</name>
<proteinExistence type="predicted"/>
<dbReference type="Proteomes" id="UP001147653">
    <property type="component" value="Unassembled WGS sequence"/>
</dbReference>
<keyword evidence="5" id="KW-1185">Reference proteome</keyword>